<dbReference type="OrthoDB" id="3544131at2"/>
<evidence type="ECO:0000256" key="1">
    <source>
        <dbReference type="SAM" id="MobiDB-lite"/>
    </source>
</evidence>
<proteinExistence type="predicted"/>
<evidence type="ECO:0000313" key="4">
    <source>
        <dbReference type="EMBL" id="WUP48487.1"/>
    </source>
</evidence>
<dbReference type="AlphaFoldDB" id="A0A420F4P6"/>
<accession>A0A420F4P6</accession>
<keyword evidence="2" id="KW-1133">Transmembrane helix</keyword>
<keyword evidence="2" id="KW-0812">Transmembrane</keyword>
<name>A0A420F4P6_9ACTN</name>
<feature type="transmembrane region" description="Helical" evidence="2">
    <location>
        <begin position="22"/>
        <end position="47"/>
    </location>
</feature>
<evidence type="ECO:0000313" key="3">
    <source>
        <dbReference type="EMBL" id="RKF27886.1"/>
    </source>
</evidence>
<organism evidence="3 5">
    <name type="scientific">Micromonospora globbae</name>
    <dbReference type="NCBI Taxonomy" id="1894969"/>
    <lineage>
        <taxon>Bacteria</taxon>
        <taxon>Bacillati</taxon>
        <taxon>Actinomycetota</taxon>
        <taxon>Actinomycetes</taxon>
        <taxon>Micromonosporales</taxon>
        <taxon>Micromonosporaceae</taxon>
        <taxon>Micromonospora</taxon>
    </lineage>
</organism>
<keyword evidence="6" id="KW-1185">Reference proteome</keyword>
<evidence type="ECO:0000313" key="5">
    <source>
        <dbReference type="Proteomes" id="UP000285744"/>
    </source>
</evidence>
<feature type="region of interest" description="Disordered" evidence="1">
    <location>
        <begin position="50"/>
        <end position="140"/>
    </location>
</feature>
<dbReference type="EMBL" id="CP108084">
    <property type="protein sequence ID" value="WUP48487.1"/>
    <property type="molecule type" value="Genomic_DNA"/>
</dbReference>
<reference evidence="4" key="2">
    <citation type="submission" date="2022-10" db="EMBL/GenBank/DDBJ databases">
        <title>The complete genomes of actinobacterial strains from the NBC collection.</title>
        <authorList>
            <person name="Joergensen T.S."/>
            <person name="Alvarez Arevalo M."/>
            <person name="Sterndorff E.B."/>
            <person name="Faurdal D."/>
            <person name="Vuksanovic O."/>
            <person name="Mourched A.-S."/>
            <person name="Charusanti P."/>
            <person name="Shaw S."/>
            <person name="Blin K."/>
            <person name="Weber T."/>
        </authorList>
    </citation>
    <scope>NUCLEOTIDE SEQUENCE</scope>
    <source>
        <strain evidence="4">NBC_00256</strain>
    </source>
</reference>
<sequence length="140" mass="14601">MHDQPSAVPPVFVDRTGRRRRLAVIGGTVMGLGLLTSIALILAGLLFEAPVPVPGWPDSRPAQPVEAGVDGRDGFGHSPSTVPSPDARTGTPTTTPPSTADRSPVPALTRSARPARSDHPGQGDERRPTPRPSRSPGKPT</sequence>
<feature type="compositionally biased region" description="Low complexity" evidence="1">
    <location>
        <begin position="85"/>
        <end position="104"/>
    </location>
</feature>
<dbReference type="Proteomes" id="UP000285744">
    <property type="component" value="Unassembled WGS sequence"/>
</dbReference>
<dbReference type="EMBL" id="RAQQ01000005">
    <property type="protein sequence ID" value="RKF27886.1"/>
    <property type="molecule type" value="Genomic_DNA"/>
</dbReference>
<protein>
    <submittedName>
        <fullName evidence="3">Uncharacterized protein</fullName>
    </submittedName>
</protein>
<reference evidence="3 5" key="1">
    <citation type="journal article" date="2018" name="Int. J. Syst. Evol. Microbiol.">
        <title>Micromonospora globbae sp. nov., an endophytic actinomycete isolated from roots of Globba winitii C. H. Wright.</title>
        <authorList>
            <person name="Kuncharoen N."/>
            <person name="Pittayakhajonwut P."/>
            <person name="Tanasupawat S."/>
        </authorList>
    </citation>
    <scope>NUCLEOTIDE SEQUENCE [LARGE SCALE GENOMIC DNA]</scope>
    <source>
        <strain evidence="3 5">WPS1-2</strain>
    </source>
</reference>
<evidence type="ECO:0000313" key="6">
    <source>
        <dbReference type="Proteomes" id="UP001432190"/>
    </source>
</evidence>
<feature type="compositionally biased region" description="Basic and acidic residues" evidence="1">
    <location>
        <begin position="115"/>
        <end position="128"/>
    </location>
</feature>
<feature type="compositionally biased region" description="Pro residues" evidence="1">
    <location>
        <begin position="130"/>
        <end position="140"/>
    </location>
</feature>
<gene>
    <name evidence="3" type="ORF">D7I43_09415</name>
    <name evidence="4" type="ORF">OG994_23225</name>
</gene>
<keyword evidence="2" id="KW-0472">Membrane</keyword>
<evidence type="ECO:0000256" key="2">
    <source>
        <dbReference type="SAM" id="Phobius"/>
    </source>
</evidence>
<dbReference type="RefSeq" id="WP_120328027.1">
    <property type="nucleotide sequence ID" value="NZ_CP108084.1"/>
</dbReference>
<dbReference type="Proteomes" id="UP001432190">
    <property type="component" value="Chromosome"/>
</dbReference>